<dbReference type="AlphaFoldDB" id="A0A8J3X1J4"/>
<dbReference type="InterPro" id="IPR007351">
    <property type="entry name" value="YjbR"/>
</dbReference>
<accession>A0A8J3X1J4</accession>
<evidence type="ECO:0000313" key="3">
    <source>
        <dbReference type="Proteomes" id="UP000599074"/>
    </source>
</evidence>
<protein>
    <recommendedName>
        <fullName evidence="4">MmcQ/YjbR family DNA-binding protein</fullName>
    </recommendedName>
</protein>
<gene>
    <name evidence="2" type="ORF">Pme01_40540</name>
</gene>
<dbReference type="PANTHER" id="PTHR35145">
    <property type="entry name" value="CYTOPLASMIC PROTEIN-RELATED"/>
    <property type="match status" value="1"/>
</dbReference>
<feature type="region of interest" description="Disordered" evidence="1">
    <location>
        <begin position="46"/>
        <end position="75"/>
    </location>
</feature>
<sequence>MSGGAAVTRDELLAYCMAKPGAWQDEPWEGDVVVKVGGKIFAFLGSEAGPEAGPEAEAQAGSQPESQPESQAGVAVGLKCGRNREVADEWLARYPDDASVMAYIGRAGWNTLRAGGAIPDDELREAIDASYDAVVSKLPKKERP</sequence>
<evidence type="ECO:0000256" key="1">
    <source>
        <dbReference type="SAM" id="MobiDB-lite"/>
    </source>
</evidence>
<name>A0A8J3X1J4_9ACTN</name>
<dbReference type="InterPro" id="IPR058532">
    <property type="entry name" value="YjbR/MT2646/Rv2570-like"/>
</dbReference>
<reference evidence="2" key="1">
    <citation type="submission" date="2021-01" db="EMBL/GenBank/DDBJ databases">
        <title>Whole genome shotgun sequence of Planosporangium mesophilum NBRC 109066.</title>
        <authorList>
            <person name="Komaki H."/>
            <person name="Tamura T."/>
        </authorList>
    </citation>
    <scope>NUCLEOTIDE SEQUENCE</scope>
    <source>
        <strain evidence="2">NBRC 109066</strain>
    </source>
</reference>
<dbReference type="EMBL" id="BOON01000037">
    <property type="protein sequence ID" value="GII24457.1"/>
    <property type="molecule type" value="Genomic_DNA"/>
</dbReference>
<dbReference type="Gene3D" id="3.90.1150.30">
    <property type="match status" value="1"/>
</dbReference>
<dbReference type="PANTHER" id="PTHR35145:SF1">
    <property type="entry name" value="CYTOPLASMIC PROTEIN"/>
    <property type="match status" value="1"/>
</dbReference>
<organism evidence="2 3">
    <name type="scientific">Planosporangium mesophilum</name>
    <dbReference type="NCBI Taxonomy" id="689768"/>
    <lineage>
        <taxon>Bacteria</taxon>
        <taxon>Bacillati</taxon>
        <taxon>Actinomycetota</taxon>
        <taxon>Actinomycetes</taxon>
        <taxon>Micromonosporales</taxon>
        <taxon>Micromonosporaceae</taxon>
        <taxon>Planosporangium</taxon>
    </lineage>
</organism>
<dbReference type="Pfam" id="PF04237">
    <property type="entry name" value="YjbR"/>
    <property type="match status" value="1"/>
</dbReference>
<feature type="compositionally biased region" description="Low complexity" evidence="1">
    <location>
        <begin position="46"/>
        <end position="63"/>
    </location>
</feature>
<dbReference type="Proteomes" id="UP000599074">
    <property type="component" value="Unassembled WGS sequence"/>
</dbReference>
<proteinExistence type="predicted"/>
<keyword evidence="3" id="KW-1185">Reference proteome</keyword>
<dbReference type="InterPro" id="IPR038056">
    <property type="entry name" value="YjbR-like_sf"/>
</dbReference>
<comment type="caution">
    <text evidence="2">The sequence shown here is derived from an EMBL/GenBank/DDBJ whole genome shotgun (WGS) entry which is preliminary data.</text>
</comment>
<dbReference type="SUPFAM" id="SSF142906">
    <property type="entry name" value="YjbR-like"/>
    <property type="match status" value="1"/>
</dbReference>
<evidence type="ECO:0008006" key="4">
    <source>
        <dbReference type="Google" id="ProtNLM"/>
    </source>
</evidence>
<evidence type="ECO:0000313" key="2">
    <source>
        <dbReference type="EMBL" id="GII24457.1"/>
    </source>
</evidence>